<proteinExistence type="predicted"/>
<reference evidence="1 2" key="1">
    <citation type="submission" date="2020-08" db="EMBL/GenBank/DDBJ databases">
        <title>Functional genomics of gut bacteria from endangered species of beetles.</title>
        <authorList>
            <person name="Carlos-Shanley C."/>
        </authorList>
    </citation>
    <scope>NUCLEOTIDE SEQUENCE [LARGE SCALE GENOMIC DNA]</scope>
    <source>
        <strain evidence="1 2">S00224</strain>
    </source>
</reference>
<dbReference type="Proteomes" id="UP000575241">
    <property type="component" value="Unassembled WGS sequence"/>
</dbReference>
<dbReference type="RefSeq" id="WP_184168616.1">
    <property type="nucleotide sequence ID" value="NZ_JACHLN010000003.1"/>
</dbReference>
<gene>
    <name evidence="1" type="ORF">HNP52_003208</name>
</gene>
<evidence type="ECO:0000313" key="1">
    <source>
        <dbReference type="EMBL" id="MBB4840116.1"/>
    </source>
</evidence>
<dbReference type="EMBL" id="JACHLN010000003">
    <property type="protein sequence ID" value="MBB4840116.1"/>
    <property type="molecule type" value="Genomic_DNA"/>
</dbReference>
<keyword evidence="1" id="KW-0969">Cilium</keyword>
<keyword evidence="1" id="KW-0282">Flagellum</keyword>
<dbReference type="AlphaFoldDB" id="A0A7W7K2Z5"/>
<accession>A0A7W7K2Z5</accession>
<keyword evidence="1" id="KW-0966">Cell projection</keyword>
<evidence type="ECO:0000313" key="2">
    <source>
        <dbReference type="Proteomes" id="UP000575241"/>
    </source>
</evidence>
<organism evidence="1 2">
    <name type="scientific">Sphingomonas kyeonggiensis</name>
    <dbReference type="NCBI Taxonomy" id="1268553"/>
    <lineage>
        <taxon>Bacteria</taxon>
        <taxon>Pseudomonadati</taxon>
        <taxon>Pseudomonadota</taxon>
        <taxon>Alphaproteobacteria</taxon>
        <taxon>Sphingomonadales</taxon>
        <taxon>Sphingomonadaceae</taxon>
        <taxon>Sphingomonas</taxon>
    </lineage>
</organism>
<keyword evidence="2" id="KW-1185">Reference proteome</keyword>
<sequence>MKKILFLIVVLLSGLGLGGAAAFGTLLVLGPRPAQAASAPAAAEEVKTAFVPVDKLLAPLVSADDGRLTGYVQFQFNLEVPEDKSSEVTARLPLLLHAINMRTFKTPMAAGKDGLLPSLDQFRKVVEASAPEAFGAGVVRKVAITQATPA</sequence>
<protein>
    <submittedName>
        <fullName evidence="1">Flagellar basal body-associated protein FliL</fullName>
    </submittedName>
</protein>
<name>A0A7W7K2Z5_9SPHN</name>
<comment type="caution">
    <text evidence="1">The sequence shown here is derived from an EMBL/GenBank/DDBJ whole genome shotgun (WGS) entry which is preliminary data.</text>
</comment>